<keyword evidence="7 9" id="KW-0627">Porphyrin biosynthesis</keyword>
<accession>A0A1H8DTT3</accession>
<comment type="function">
    <text evidence="9 10">Catalyzes the ferrous insertion into protoporphyrin IX.</text>
</comment>
<proteinExistence type="inferred from homology"/>
<evidence type="ECO:0000256" key="3">
    <source>
        <dbReference type="ARBA" id="ARBA00022723"/>
    </source>
</evidence>
<comment type="pathway">
    <text evidence="9 10">Porphyrin-containing compound metabolism; protoheme biosynthesis; protoheme from protoporphyrin-IX: step 1/1.</text>
</comment>
<dbReference type="InterPro" id="IPR001015">
    <property type="entry name" value="Ferrochelatase"/>
</dbReference>
<keyword evidence="3 9" id="KW-0479">Metal-binding</keyword>
<reference evidence="12 13" key="1">
    <citation type="submission" date="2016-10" db="EMBL/GenBank/DDBJ databases">
        <authorList>
            <person name="de Groot N.N."/>
        </authorList>
    </citation>
    <scope>NUCLEOTIDE SEQUENCE [LARGE SCALE GENOMIC DNA]</scope>
    <source>
        <strain evidence="12 13">DSM 16213</strain>
    </source>
</reference>
<keyword evidence="13" id="KW-1185">Reference proteome</keyword>
<dbReference type="Pfam" id="PF00762">
    <property type="entry name" value="Ferrochelatase"/>
    <property type="match status" value="1"/>
</dbReference>
<dbReference type="STRING" id="245187.SAMN04488003_10963"/>
<dbReference type="EMBL" id="FOCI01000009">
    <property type="protein sequence ID" value="SEN10630.1"/>
    <property type="molecule type" value="Genomic_DNA"/>
</dbReference>
<dbReference type="PANTHER" id="PTHR11108">
    <property type="entry name" value="FERROCHELATASE"/>
    <property type="match status" value="1"/>
</dbReference>
<dbReference type="OrthoDB" id="9809741at2"/>
<dbReference type="InterPro" id="IPR019772">
    <property type="entry name" value="Ferrochelatase_AS"/>
</dbReference>
<evidence type="ECO:0000256" key="6">
    <source>
        <dbReference type="ARBA" id="ARBA00023239"/>
    </source>
</evidence>
<comment type="catalytic activity">
    <reaction evidence="8">
        <text>Fe-coproporphyrin III + 2 H(+) = coproporphyrin III + Fe(2+)</text>
        <dbReference type="Rhea" id="RHEA:49572"/>
        <dbReference type="ChEBI" id="CHEBI:15378"/>
        <dbReference type="ChEBI" id="CHEBI:29033"/>
        <dbReference type="ChEBI" id="CHEBI:68438"/>
        <dbReference type="ChEBI" id="CHEBI:131725"/>
        <dbReference type="EC" id="4.99.1.9"/>
    </reaction>
    <physiologicalReaction direction="right-to-left" evidence="8">
        <dbReference type="Rhea" id="RHEA:49574"/>
    </physiologicalReaction>
</comment>
<dbReference type="InterPro" id="IPR033659">
    <property type="entry name" value="Ferrochelatase_N"/>
</dbReference>
<dbReference type="AlphaFoldDB" id="A0A1H8DTT3"/>
<dbReference type="Gene3D" id="3.40.50.1400">
    <property type="match status" value="2"/>
</dbReference>
<evidence type="ECO:0000256" key="11">
    <source>
        <dbReference type="SAM" id="MobiDB-lite"/>
    </source>
</evidence>
<dbReference type="EC" id="4.98.1.1" evidence="9 10"/>
<feature type="binding site" evidence="9">
    <location>
        <position position="309"/>
    </location>
    <ligand>
        <name>Fe(2+)</name>
        <dbReference type="ChEBI" id="CHEBI:29033"/>
    </ligand>
</feature>
<comment type="subcellular location">
    <subcellularLocation>
        <location evidence="9 10">Cytoplasm</location>
    </subcellularLocation>
</comment>
<dbReference type="Proteomes" id="UP000199585">
    <property type="component" value="Unassembled WGS sequence"/>
</dbReference>
<comment type="similarity">
    <text evidence="1 9 10">Belongs to the ferrochelatase family.</text>
</comment>
<evidence type="ECO:0000256" key="5">
    <source>
        <dbReference type="ARBA" id="ARBA00023133"/>
    </source>
</evidence>
<gene>
    <name evidence="9" type="primary">hemH</name>
    <name evidence="12" type="ORF">SAMN04488003_10963</name>
</gene>
<dbReference type="SUPFAM" id="SSF53800">
    <property type="entry name" value="Chelatase"/>
    <property type="match status" value="1"/>
</dbReference>
<dbReference type="HAMAP" id="MF_00323">
    <property type="entry name" value="Ferrochelatase"/>
    <property type="match status" value="1"/>
</dbReference>
<protein>
    <recommendedName>
        <fullName evidence="9 10">Ferrochelatase</fullName>
        <ecNumber evidence="9 10">4.98.1.1</ecNumber>
    </recommendedName>
    <alternativeName>
        <fullName evidence="9">Heme synthase</fullName>
    </alternativeName>
    <alternativeName>
        <fullName evidence="9">Protoheme ferro-lyase</fullName>
    </alternativeName>
</protein>
<keyword evidence="6 9" id="KW-0456">Lyase</keyword>
<dbReference type="CDD" id="cd00419">
    <property type="entry name" value="Ferrochelatase_C"/>
    <property type="match status" value="1"/>
</dbReference>
<feature type="region of interest" description="Disordered" evidence="11">
    <location>
        <begin position="1"/>
        <end position="21"/>
    </location>
</feature>
<dbReference type="PROSITE" id="PS00534">
    <property type="entry name" value="FERROCHELATASE"/>
    <property type="match status" value="1"/>
</dbReference>
<dbReference type="GO" id="GO:0006783">
    <property type="term" value="P:heme biosynthetic process"/>
    <property type="evidence" value="ECO:0007669"/>
    <property type="project" value="UniProtKB-UniRule"/>
</dbReference>
<dbReference type="UniPathway" id="UPA00252">
    <property type="reaction ID" value="UER00325"/>
</dbReference>
<dbReference type="RefSeq" id="WP_089901854.1">
    <property type="nucleotide sequence ID" value="NZ_FOCI01000009.1"/>
</dbReference>
<keyword evidence="5 9" id="KW-0350">Heme biosynthesis</keyword>
<evidence type="ECO:0000256" key="4">
    <source>
        <dbReference type="ARBA" id="ARBA00023004"/>
    </source>
</evidence>
<organism evidence="12 13">
    <name type="scientific">Loktanella fryxellensis</name>
    <dbReference type="NCBI Taxonomy" id="245187"/>
    <lineage>
        <taxon>Bacteria</taxon>
        <taxon>Pseudomonadati</taxon>
        <taxon>Pseudomonadota</taxon>
        <taxon>Alphaproteobacteria</taxon>
        <taxon>Rhodobacterales</taxon>
        <taxon>Roseobacteraceae</taxon>
        <taxon>Loktanella</taxon>
    </lineage>
</organism>
<dbReference type="NCBIfam" id="TIGR00109">
    <property type="entry name" value="hemH"/>
    <property type="match status" value="1"/>
</dbReference>
<evidence type="ECO:0000313" key="12">
    <source>
        <dbReference type="EMBL" id="SEN10630.1"/>
    </source>
</evidence>
<evidence type="ECO:0000256" key="1">
    <source>
        <dbReference type="ARBA" id="ARBA00007718"/>
    </source>
</evidence>
<dbReference type="GO" id="GO:0046872">
    <property type="term" value="F:metal ion binding"/>
    <property type="evidence" value="ECO:0007669"/>
    <property type="project" value="UniProtKB-KW"/>
</dbReference>
<sequence>MDMFDHKPTDRPATCPVHAAPDHPAVKPARVGILLANLGTPDGYDYWSMRRYLSEFLSDKRVVDYSAWIWQPLLQLVILSKRPFTSGANYKSIWNEEANESPLLTITKQQTALIKAQMQARYGDDVRVDFCMRYGNPSTPSKVREMVEDGCTKILFFPLYPHYAGATSATANDKFFQALMKEKWQPTARVVDPYFEDPAYIDALAQSIERAYANAAERPQVLVCSYHGVPERYLREGDPYHCQCQKTTRLLRERLGWDKTEIRTTFQSRFGPEEWLKPYTVKEVARLAQEEGIKRIAVCAPAFSADCIETLEEINEEIKESFEHAGGEHFTYIPCLNDDAAHIDALCGIIDRNLSGWLKT</sequence>
<evidence type="ECO:0000313" key="13">
    <source>
        <dbReference type="Proteomes" id="UP000199585"/>
    </source>
</evidence>
<evidence type="ECO:0000256" key="2">
    <source>
        <dbReference type="ARBA" id="ARBA00022490"/>
    </source>
</evidence>
<evidence type="ECO:0000256" key="9">
    <source>
        <dbReference type="HAMAP-Rule" id="MF_00323"/>
    </source>
</evidence>
<dbReference type="CDD" id="cd03411">
    <property type="entry name" value="Ferrochelatase_N"/>
    <property type="match status" value="1"/>
</dbReference>
<keyword evidence="4 9" id="KW-0408">Iron</keyword>
<evidence type="ECO:0000256" key="10">
    <source>
        <dbReference type="RuleBase" id="RU000607"/>
    </source>
</evidence>
<feature type="compositionally biased region" description="Basic and acidic residues" evidence="11">
    <location>
        <begin position="1"/>
        <end position="10"/>
    </location>
</feature>
<evidence type="ECO:0000256" key="7">
    <source>
        <dbReference type="ARBA" id="ARBA00023244"/>
    </source>
</evidence>
<dbReference type="GO" id="GO:0005737">
    <property type="term" value="C:cytoplasm"/>
    <property type="evidence" value="ECO:0007669"/>
    <property type="project" value="UniProtKB-SubCell"/>
</dbReference>
<feature type="binding site" evidence="9">
    <location>
        <position position="227"/>
    </location>
    <ligand>
        <name>Fe(2+)</name>
        <dbReference type="ChEBI" id="CHEBI:29033"/>
    </ligand>
</feature>
<name>A0A1H8DTT3_9RHOB</name>
<keyword evidence="2 9" id="KW-0963">Cytoplasm</keyword>
<dbReference type="InterPro" id="IPR033644">
    <property type="entry name" value="Ferrochelatase_C"/>
</dbReference>
<evidence type="ECO:0000256" key="8">
    <source>
        <dbReference type="ARBA" id="ARBA00024536"/>
    </source>
</evidence>
<dbReference type="PANTHER" id="PTHR11108:SF1">
    <property type="entry name" value="FERROCHELATASE, MITOCHONDRIAL"/>
    <property type="match status" value="1"/>
</dbReference>
<dbReference type="FunFam" id="3.40.50.1400:FF:000002">
    <property type="entry name" value="Ferrochelatase"/>
    <property type="match status" value="1"/>
</dbReference>
<dbReference type="GO" id="GO:0004325">
    <property type="term" value="F:ferrochelatase activity"/>
    <property type="evidence" value="ECO:0007669"/>
    <property type="project" value="UniProtKB-UniRule"/>
</dbReference>
<comment type="catalytic activity">
    <reaction evidence="9 10">
        <text>heme b + 2 H(+) = protoporphyrin IX + Fe(2+)</text>
        <dbReference type="Rhea" id="RHEA:22584"/>
        <dbReference type="ChEBI" id="CHEBI:15378"/>
        <dbReference type="ChEBI" id="CHEBI:29033"/>
        <dbReference type="ChEBI" id="CHEBI:57306"/>
        <dbReference type="ChEBI" id="CHEBI:60344"/>
        <dbReference type="EC" id="4.98.1.1"/>
    </reaction>
</comment>